<keyword evidence="1" id="KW-1015">Disulfide bond</keyword>
<dbReference type="EMBL" id="JAHGAV010002150">
    <property type="protein sequence ID" value="KAG6921385.1"/>
    <property type="molecule type" value="Genomic_DNA"/>
</dbReference>
<dbReference type="Proteomes" id="UP000765507">
    <property type="component" value="Unassembled WGS sequence"/>
</dbReference>
<name>A0A8T1RYF1_CHESE</name>
<evidence type="ECO:0000313" key="3">
    <source>
        <dbReference type="EMBL" id="KAG6921385.1"/>
    </source>
</evidence>
<accession>A0A8T1RYF1</accession>
<dbReference type="InterPro" id="IPR016187">
    <property type="entry name" value="CTDL_fold"/>
</dbReference>
<dbReference type="InterPro" id="IPR001304">
    <property type="entry name" value="C-type_lectin-like"/>
</dbReference>
<evidence type="ECO:0000256" key="1">
    <source>
        <dbReference type="ARBA" id="ARBA00023157"/>
    </source>
</evidence>
<dbReference type="PRINTS" id="PR01504">
    <property type="entry name" value="PNCREATITSAP"/>
</dbReference>
<dbReference type="InterPro" id="IPR018378">
    <property type="entry name" value="C-type_lectin_CS"/>
</dbReference>
<dbReference type="PROSITE" id="PS50041">
    <property type="entry name" value="C_TYPE_LECTIN_2"/>
    <property type="match status" value="1"/>
</dbReference>
<dbReference type="Pfam" id="PF00059">
    <property type="entry name" value="Lectin_C"/>
    <property type="match status" value="1"/>
</dbReference>
<sequence>FHQETTWIQAEAECQHHWRGAHLVSIHSDEENNMLAQYIKREHRKTNPIWIGLSDPQQNRCWRWSDHSPFTFRAWDKGQPNNLTGNEYCAGKSIDTSFQKWHDYPCDYRFSFICKRKPYGKQVA</sequence>
<comment type="caution">
    <text evidence="3">The sequence shown here is derived from an EMBL/GenBank/DDBJ whole genome shotgun (WGS) entry which is preliminary data.</text>
</comment>
<proteinExistence type="predicted"/>
<evidence type="ECO:0000313" key="4">
    <source>
        <dbReference type="Proteomes" id="UP000765507"/>
    </source>
</evidence>
<dbReference type="SMART" id="SM00034">
    <property type="entry name" value="CLECT"/>
    <property type="match status" value="1"/>
</dbReference>
<dbReference type="InterPro" id="IPR050111">
    <property type="entry name" value="C-type_lectin/snaclec_domain"/>
</dbReference>
<feature type="non-terminal residue" evidence="3">
    <location>
        <position position="1"/>
    </location>
</feature>
<dbReference type="OrthoDB" id="441660at2759"/>
<evidence type="ECO:0000259" key="2">
    <source>
        <dbReference type="PROSITE" id="PS50041"/>
    </source>
</evidence>
<feature type="domain" description="C-type lectin" evidence="2">
    <location>
        <begin position="1"/>
        <end position="115"/>
    </location>
</feature>
<organism evidence="3 4">
    <name type="scientific">Chelydra serpentina</name>
    <name type="common">Snapping turtle</name>
    <name type="synonym">Testudo serpentina</name>
    <dbReference type="NCBI Taxonomy" id="8475"/>
    <lineage>
        <taxon>Eukaryota</taxon>
        <taxon>Metazoa</taxon>
        <taxon>Chordata</taxon>
        <taxon>Craniata</taxon>
        <taxon>Vertebrata</taxon>
        <taxon>Euteleostomi</taxon>
        <taxon>Archelosauria</taxon>
        <taxon>Testudinata</taxon>
        <taxon>Testudines</taxon>
        <taxon>Cryptodira</taxon>
        <taxon>Durocryptodira</taxon>
        <taxon>Americhelydia</taxon>
        <taxon>Chelydroidea</taxon>
        <taxon>Chelydridae</taxon>
        <taxon>Chelydra</taxon>
    </lineage>
</organism>
<dbReference type="PANTHER" id="PTHR22803">
    <property type="entry name" value="MANNOSE, PHOSPHOLIPASE, LECTIN RECEPTOR RELATED"/>
    <property type="match status" value="1"/>
</dbReference>
<reference evidence="3 4" key="1">
    <citation type="journal article" date="2020" name="G3 (Bethesda)">
        <title>Draft Genome of the Common Snapping Turtle, Chelydra serpentina, a Model for Phenotypic Plasticity in Reptiles.</title>
        <authorList>
            <person name="Das D."/>
            <person name="Singh S.K."/>
            <person name="Bierstedt J."/>
            <person name="Erickson A."/>
            <person name="Galli G.L.J."/>
            <person name="Crossley D.A. 2nd"/>
            <person name="Rhen T."/>
        </authorList>
    </citation>
    <scope>NUCLEOTIDE SEQUENCE [LARGE SCALE GENOMIC DNA]</scope>
    <source>
        <strain evidence="3">KW</strain>
    </source>
</reference>
<protein>
    <recommendedName>
        <fullName evidence="2">C-type lectin domain-containing protein</fullName>
    </recommendedName>
</protein>
<dbReference type="PROSITE" id="PS00615">
    <property type="entry name" value="C_TYPE_LECTIN_1"/>
    <property type="match status" value="1"/>
</dbReference>
<dbReference type="InterPro" id="IPR016186">
    <property type="entry name" value="C-type_lectin-like/link_sf"/>
</dbReference>
<gene>
    <name evidence="3" type="ORF">G0U57_008066</name>
</gene>
<dbReference type="SUPFAM" id="SSF56436">
    <property type="entry name" value="C-type lectin-like"/>
    <property type="match status" value="1"/>
</dbReference>
<dbReference type="AlphaFoldDB" id="A0A8T1RYF1"/>
<dbReference type="Gene3D" id="3.10.100.10">
    <property type="entry name" value="Mannose-Binding Protein A, subunit A"/>
    <property type="match status" value="1"/>
</dbReference>
<keyword evidence="4" id="KW-1185">Reference proteome</keyword>